<feature type="transmembrane region" description="Helical" evidence="6">
    <location>
        <begin position="340"/>
        <end position="362"/>
    </location>
</feature>
<dbReference type="PANTHER" id="PTHR22950">
    <property type="entry name" value="AMINO ACID TRANSPORTER"/>
    <property type="match status" value="1"/>
</dbReference>
<feature type="region of interest" description="Disordered" evidence="5">
    <location>
        <begin position="1"/>
        <end position="75"/>
    </location>
</feature>
<feature type="domain" description="Amino acid transporter transmembrane" evidence="7">
    <location>
        <begin position="118"/>
        <end position="509"/>
    </location>
</feature>
<feature type="compositionally biased region" description="Basic and acidic residues" evidence="5">
    <location>
        <begin position="55"/>
        <end position="73"/>
    </location>
</feature>
<dbReference type="GO" id="GO:0005737">
    <property type="term" value="C:cytoplasm"/>
    <property type="evidence" value="ECO:0007669"/>
    <property type="project" value="TreeGrafter"/>
</dbReference>
<reference evidence="8" key="1">
    <citation type="submission" date="2012-08" db="EMBL/GenBank/DDBJ databases">
        <title>Comparative genomics of metastatic and non-metastatic Leishmania guyanensis provides insights into polygenic factors involved in Leishmania RNA virus infection.</title>
        <authorList>
            <person name="Smith D."/>
            <person name="Hertz-Fowler C."/>
            <person name="Martin R."/>
            <person name="Dickens N."/>
            <person name="Fasel N."/>
            <person name="Falquet L."/>
            <person name="Beverley S."/>
            <person name="Zangger H."/>
            <person name="Calderon-Copete S."/>
            <person name="Mottram J."/>
            <person name="Xenarios I."/>
        </authorList>
    </citation>
    <scope>NUCLEOTIDE SEQUENCE</scope>
    <source>
        <strain evidence="8">MHOM/BR/75/M4147/SSU:IR2SAT-LUC</strain>
    </source>
</reference>
<protein>
    <submittedName>
        <fullName evidence="8">Amino acid transporter aATP11, putative</fullName>
    </submittedName>
</protein>
<feature type="transmembrane region" description="Helical" evidence="6">
    <location>
        <begin position="234"/>
        <end position="255"/>
    </location>
</feature>
<dbReference type="GO" id="GO:0016020">
    <property type="term" value="C:membrane"/>
    <property type="evidence" value="ECO:0007669"/>
    <property type="project" value="UniProtKB-SubCell"/>
</dbReference>
<evidence type="ECO:0000256" key="2">
    <source>
        <dbReference type="ARBA" id="ARBA00022692"/>
    </source>
</evidence>
<gene>
    <name evidence="8" type="primary">LgM4147LRVhigh.31.01750.00410</name>
    <name evidence="8" type="ORF">BN36_3153010</name>
</gene>
<accession>A0A1E1J2J6</accession>
<organism evidence="8">
    <name type="scientific">Leishmania guyanensis</name>
    <dbReference type="NCBI Taxonomy" id="5670"/>
    <lineage>
        <taxon>Eukaryota</taxon>
        <taxon>Discoba</taxon>
        <taxon>Euglenozoa</taxon>
        <taxon>Kinetoplastea</taxon>
        <taxon>Metakinetoplastina</taxon>
        <taxon>Trypanosomatida</taxon>
        <taxon>Trypanosomatidae</taxon>
        <taxon>Leishmaniinae</taxon>
        <taxon>Leishmania</taxon>
        <taxon>Leishmania guyanensis species complex</taxon>
    </lineage>
</organism>
<dbReference type="EMBL" id="CALQ01001388">
    <property type="protein sequence ID" value="CCM17804.1"/>
    <property type="molecule type" value="Genomic_DNA"/>
</dbReference>
<dbReference type="Pfam" id="PF01490">
    <property type="entry name" value="Aa_trans"/>
    <property type="match status" value="1"/>
</dbReference>
<evidence type="ECO:0000256" key="3">
    <source>
        <dbReference type="ARBA" id="ARBA00022989"/>
    </source>
</evidence>
<proteinExistence type="predicted"/>
<feature type="transmembrane region" description="Helical" evidence="6">
    <location>
        <begin position="302"/>
        <end position="319"/>
    </location>
</feature>
<comment type="subcellular location">
    <subcellularLocation>
        <location evidence="1">Membrane</location>
        <topology evidence="1">Multi-pass membrane protein</topology>
    </subcellularLocation>
</comment>
<feature type="transmembrane region" description="Helical" evidence="6">
    <location>
        <begin position="149"/>
        <end position="171"/>
    </location>
</feature>
<evidence type="ECO:0000259" key="7">
    <source>
        <dbReference type="Pfam" id="PF01490"/>
    </source>
</evidence>
<feature type="transmembrane region" description="Helical" evidence="6">
    <location>
        <begin position="450"/>
        <end position="472"/>
    </location>
</feature>
<evidence type="ECO:0000313" key="8">
    <source>
        <dbReference type="EMBL" id="CCM17804.1"/>
    </source>
</evidence>
<dbReference type="GO" id="GO:0015179">
    <property type="term" value="F:L-amino acid transmembrane transporter activity"/>
    <property type="evidence" value="ECO:0007669"/>
    <property type="project" value="TreeGrafter"/>
</dbReference>
<feature type="transmembrane region" description="Helical" evidence="6">
    <location>
        <begin position="108"/>
        <end position="137"/>
    </location>
</feature>
<dbReference type="AlphaFoldDB" id="A0A1E1J2J6"/>
<keyword evidence="4 6" id="KW-0472">Membrane</keyword>
<feature type="transmembrane region" description="Helical" evidence="6">
    <location>
        <begin position="422"/>
        <end position="444"/>
    </location>
</feature>
<feature type="transmembrane region" description="Helical" evidence="6">
    <location>
        <begin position="382"/>
        <end position="401"/>
    </location>
</feature>
<dbReference type="InterPro" id="IPR013057">
    <property type="entry name" value="AA_transpt_TM"/>
</dbReference>
<keyword evidence="3 6" id="KW-1133">Transmembrane helix</keyword>
<evidence type="ECO:0000256" key="1">
    <source>
        <dbReference type="ARBA" id="ARBA00004141"/>
    </source>
</evidence>
<feature type="transmembrane region" description="Helical" evidence="6">
    <location>
        <begin position="484"/>
        <end position="510"/>
    </location>
</feature>
<evidence type="ECO:0000256" key="5">
    <source>
        <dbReference type="SAM" id="MobiDB-lite"/>
    </source>
</evidence>
<feature type="transmembrane region" description="Helical" evidence="6">
    <location>
        <begin position="262"/>
        <end position="282"/>
    </location>
</feature>
<evidence type="ECO:0000256" key="4">
    <source>
        <dbReference type="ARBA" id="ARBA00023136"/>
    </source>
</evidence>
<dbReference type="PANTHER" id="PTHR22950:SF301">
    <property type="entry name" value="ACID TRANSPORTER, PUTATIVE-RELATED"/>
    <property type="match status" value="1"/>
</dbReference>
<name>A0A1E1J2J6_LEIGU</name>
<keyword evidence="2 6" id="KW-0812">Transmembrane</keyword>
<feature type="transmembrane region" description="Helical" evidence="6">
    <location>
        <begin position="192"/>
        <end position="214"/>
    </location>
</feature>
<evidence type="ECO:0000256" key="6">
    <source>
        <dbReference type="SAM" id="Phobius"/>
    </source>
</evidence>
<sequence>MPHTHAAMSITVAGSSSGRHLNRKKHEHEWEYHSPSGDGTELFEEETYAAGIEEPEGKRVPTPDDSQEGKDPYDFSVNSPESRIARMDRERAARVHRRRTELNFFQRWFSYVLPYGGVVASGINLASSCIGAGIIALPSAFNASGVLMALLYMLIIAFLTVYSYILLAIVAKKTGLRNYEQIVRALMGPGADYFLAFCLWFLSFGAEVAYAISLKDVLTAFLEASESTPEYLKTLSGVRVLTFVLWLVGMLPLCLPKEINSLRYFSCIAIVFIVYFAVAMVIHSGMNGLQERPRPAVKLFNTGNAAIGGLSTFLFAFISQLNAMEVAGEMHKFSVSRMTAASTIGVTICFVLYFFAGLFGYLDFGPRVVGSALKQYNPIEDKMMGVGYGGLMLKLCVGYGLHMIPVRDAIYHVCQTNVHDIAWWKNACVCGSMAVLSLICGLFVPRINVVFGLVGGFAGGFIGYIYPALMVMYSGNWAFSSVGFFHYVCTHLLLIVGVIAVVWGTGAAIFDEVMASRG</sequence>